<evidence type="ECO:0000313" key="7">
    <source>
        <dbReference type="Proteomes" id="UP000553963"/>
    </source>
</evidence>
<dbReference type="EC" id="2.3.3.16" evidence="3"/>
<protein>
    <recommendedName>
        <fullName evidence="3">citrate synthase (unknown stereospecificity)</fullName>
        <ecNumber evidence="3">2.3.3.16</ecNumber>
    </recommendedName>
</protein>
<dbReference type="GO" id="GO:0006099">
    <property type="term" value="P:tricarboxylic acid cycle"/>
    <property type="evidence" value="ECO:0007669"/>
    <property type="project" value="UniProtKB-UniPathway"/>
</dbReference>
<dbReference type="InterPro" id="IPR002020">
    <property type="entry name" value="Citrate_synthase"/>
</dbReference>
<proteinExistence type="inferred from homology"/>
<dbReference type="CDD" id="cd06102">
    <property type="entry name" value="citrate_synt_like_2"/>
    <property type="match status" value="1"/>
</dbReference>
<evidence type="ECO:0000256" key="2">
    <source>
        <dbReference type="ARBA" id="ARBA00010566"/>
    </source>
</evidence>
<dbReference type="PRINTS" id="PR00143">
    <property type="entry name" value="CITRTSNTHASE"/>
</dbReference>
<gene>
    <name evidence="6" type="ORF">GGR25_000991</name>
</gene>
<evidence type="ECO:0000259" key="5">
    <source>
        <dbReference type="Pfam" id="PF12728"/>
    </source>
</evidence>
<dbReference type="Pfam" id="PF12728">
    <property type="entry name" value="HTH_17"/>
    <property type="match status" value="1"/>
</dbReference>
<dbReference type="GO" id="GO:0005975">
    <property type="term" value="P:carbohydrate metabolic process"/>
    <property type="evidence" value="ECO:0007669"/>
    <property type="project" value="TreeGrafter"/>
</dbReference>
<dbReference type="AlphaFoldDB" id="A0A840AK63"/>
<reference evidence="6 7" key="1">
    <citation type="submission" date="2020-08" db="EMBL/GenBank/DDBJ databases">
        <title>Genomic Encyclopedia of Type Strains, Phase IV (KMG-IV): sequencing the most valuable type-strain genomes for metagenomic binning, comparative biology and taxonomic classification.</title>
        <authorList>
            <person name="Goeker M."/>
        </authorList>
    </citation>
    <scope>NUCLEOTIDE SEQUENCE [LARGE SCALE GENOMIC DNA]</scope>
    <source>
        <strain evidence="6 7">DSM 25966</strain>
    </source>
</reference>
<dbReference type="Gene3D" id="1.10.580.10">
    <property type="entry name" value="Citrate Synthase, domain 1"/>
    <property type="match status" value="2"/>
</dbReference>
<dbReference type="RefSeq" id="WP_246409196.1">
    <property type="nucleotide sequence ID" value="NZ_JACIDS010000001.1"/>
</dbReference>
<dbReference type="PANTHER" id="PTHR11739:SF4">
    <property type="entry name" value="CITRATE SYNTHASE, PEROXISOMAL"/>
    <property type="match status" value="1"/>
</dbReference>
<dbReference type="UniPathway" id="UPA00223">
    <property type="reaction ID" value="UER00717"/>
</dbReference>
<dbReference type="Gene3D" id="1.10.230.10">
    <property type="entry name" value="Cytochrome P450-Terp, domain 2"/>
    <property type="match status" value="1"/>
</dbReference>
<keyword evidence="6" id="KW-0012">Acyltransferase</keyword>
<feature type="domain" description="Helix-turn-helix" evidence="5">
    <location>
        <begin position="13"/>
        <end position="66"/>
    </location>
</feature>
<keyword evidence="4 6" id="KW-0808">Transferase</keyword>
<dbReference type="Pfam" id="PF00285">
    <property type="entry name" value="Citrate_synt"/>
    <property type="match status" value="1"/>
</dbReference>
<comment type="caution">
    <text evidence="6">The sequence shown here is derived from an EMBL/GenBank/DDBJ whole genome shotgun (WGS) entry which is preliminary data.</text>
</comment>
<dbReference type="GO" id="GO:0036440">
    <property type="term" value="F:citrate synthase activity"/>
    <property type="evidence" value="ECO:0007669"/>
    <property type="project" value="UniProtKB-EC"/>
</dbReference>
<accession>A0A840AK63</accession>
<dbReference type="GO" id="GO:0005829">
    <property type="term" value="C:cytosol"/>
    <property type="evidence" value="ECO:0007669"/>
    <property type="project" value="TreeGrafter"/>
</dbReference>
<keyword evidence="7" id="KW-1185">Reference proteome</keyword>
<comment type="pathway">
    <text evidence="1">Carbohydrate metabolism; tricarboxylic acid cycle; isocitrate from oxaloacetate: step 1/2.</text>
</comment>
<evidence type="ECO:0000256" key="3">
    <source>
        <dbReference type="ARBA" id="ARBA00012972"/>
    </source>
</evidence>
<organism evidence="6 7">
    <name type="scientific">Kaistia hirudinis</name>
    <dbReference type="NCBI Taxonomy" id="1293440"/>
    <lineage>
        <taxon>Bacteria</taxon>
        <taxon>Pseudomonadati</taxon>
        <taxon>Pseudomonadota</taxon>
        <taxon>Alphaproteobacteria</taxon>
        <taxon>Hyphomicrobiales</taxon>
        <taxon>Kaistiaceae</taxon>
        <taxon>Kaistia</taxon>
    </lineage>
</organism>
<evidence type="ECO:0000256" key="1">
    <source>
        <dbReference type="ARBA" id="ARBA00004751"/>
    </source>
</evidence>
<dbReference type="Proteomes" id="UP000553963">
    <property type="component" value="Unassembled WGS sequence"/>
</dbReference>
<dbReference type="InterPro" id="IPR036969">
    <property type="entry name" value="Citrate_synthase_sf"/>
</dbReference>
<comment type="similarity">
    <text evidence="2">Belongs to the citrate synthase family.</text>
</comment>
<dbReference type="PANTHER" id="PTHR11739">
    <property type="entry name" value="CITRATE SYNTHASE"/>
    <property type="match status" value="1"/>
</dbReference>
<evidence type="ECO:0000256" key="4">
    <source>
        <dbReference type="ARBA" id="ARBA00022679"/>
    </source>
</evidence>
<evidence type="ECO:0000313" key="6">
    <source>
        <dbReference type="EMBL" id="MBB3929972.1"/>
    </source>
</evidence>
<dbReference type="EMBL" id="JACIDS010000001">
    <property type="protein sequence ID" value="MBB3929972.1"/>
    <property type="molecule type" value="Genomic_DNA"/>
</dbReference>
<dbReference type="InterPro" id="IPR016143">
    <property type="entry name" value="Citrate_synth-like_sm_a-sub"/>
</dbReference>
<dbReference type="InterPro" id="IPR041657">
    <property type="entry name" value="HTH_17"/>
</dbReference>
<sequence length="384" mass="40063">MSVIIETAELGQWMSAADASLLLGVRPASLYAYVSRGLIRTTEHPDDPRARLYARADIEALIERKRRQARPAAAAATALDWGMPILSTRISSIADGRLAYRGQDAIALADTATLEDIAALLWSLPVPDIANTEPEARDSAGSPIDRAAAALVAALPLSVPGERGARLAGRAARLVGLIATAATGASLEPGPLHWAIARAWKAETAADAIRRALVLVADHELNASTFAVRVTASTGASLTHALIAGLMTLAGPIHGGATQRAASFFAEAERIGDAETAVQGRLTRGEPIPAFGHRLYPKGDPRARALLAAVPPTAFDASLIAAVERVLGVASSIDIALAALERRFALPRDSALALFAIGRSVGWIAHAMEQAETGQLIRPRAAAG</sequence>
<name>A0A840AK63_9HYPH</name>
<dbReference type="SUPFAM" id="SSF48256">
    <property type="entry name" value="Citrate synthase"/>
    <property type="match status" value="1"/>
</dbReference>
<dbReference type="InterPro" id="IPR016142">
    <property type="entry name" value="Citrate_synth-like_lrg_a-sub"/>
</dbReference>